<feature type="compositionally biased region" description="Acidic residues" evidence="1">
    <location>
        <begin position="739"/>
        <end position="758"/>
    </location>
</feature>
<feature type="compositionally biased region" description="Basic residues" evidence="1">
    <location>
        <begin position="388"/>
        <end position="402"/>
    </location>
</feature>
<name>A0A6A6V6Q1_9PLEO</name>
<organism evidence="2 3">
    <name type="scientific">Sporormia fimetaria CBS 119925</name>
    <dbReference type="NCBI Taxonomy" id="1340428"/>
    <lineage>
        <taxon>Eukaryota</taxon>
        <taxon>Fungi</taxon>
        <taxon>Dikarya</taxon>
        <taxon>Ascomycota</taxon>
        <taxon>Pezizomycotina</taxon>
        <taxon>Dothideomycetes</taxon>
        <taxon>Pleosporomycetidae</taxon>
        <taxon>Pleosporales</taxon>
        <taxon>Sporormiaceae</taxon>
        <taxon>Sporormia</taxon>
    </lineage>
</organism>
<feature type="compositionally biased region" description="Polar residues" evidence="1">
    <location>
        <begin position="200"/>
        <end position="209"/>
    </location>
</feature>
<feature type="compositionally biased region" description="Pro residues" evidence="1">
    <location>
        <begin position="575"/>
        <end position="586"/>
    </location>
</feature>
<feature type="compositionally biased region" description="Basic and acidic residues" evidence="1">
    <location>
        <begin position="729"/>
        <end position="738"/>
    </location>
</feature>
<feature type="region of interest" description="Disordered" evidence="1">
    <location>
        <begin position="250"/>
        <end position="305"/>
    </location>
</feature>
<keyword evidence="3" id="KW-1185">Reference proteome</keyword>
<protein>
    <submittedName>
        <fullName evidence="2">Uncharacterized protein</fullName>
    </submittedName>
</protein>
<feature type="compositionally biased region" description="Basic and acidic residues" evidence="1">
    <location>
        <begin position="152"/>
        <end position="162"/>
    </location>
</feature>
<feature type="region of interest" description="Disordered" evidence="1">
    <location>
        <begin position="339"/>
        <end position="499"/>
    </location>
</feature>
<sequence length="758" mass="84110">MKQTCHSSSHRQTTGAPSTAFPSTSQQSISGAALGGETILSTPTRSLAKESTSDEVVYTASSKPTTASGFASKLRASSAPVMGQPIPYSDYPGSGGYSYAQNGWQAERNPLVASDSSTTSPFHPTTSSPYSLSLTTDPALPRLPRTQPIGNPKEHRYVRESSEPLPRLPRSQPIGNEHRSVRQSSKPPPNRYLYRGDPRLNTSFEQRPTSPELGNVVDLRSWEPPFIRLTQESDYPQAYNPMPTGGYTMEQPNHDVGDGLAPGEHGQPPIEKPGPAKKGSSRWSDPQRRLEMDPAHMLARGNPSPVLKDYVERQYQEELDRLLEGRRVAAEQPELSRVERMRAKAEAKKKRERQRTLRPKYPFVDPDSEDDEVYAAMNPDQVEGGPVHKSRGAPRPIGRRRSNAVTTAPPELLDSMEVTWADEVEETSPASPRVIGGTGKDFLRAMDREDGESSPGESSQQESSGSETHREASFLGAAPGEAPFLEKTPPEASFVDDAPWESATMTLPWETKLMTEQEVFDMPSLTEGVPTLPKPYKGKENTPPFQIVKEQRKMHDAVERYRDEGTFRISHPSFPHGPPNHGPPNQGPTNHGPPNHDQPVGPEPRLFDDDELDRANKQLDRAIIQFEHTMDIGNRRLYWTEFHRAHAQLGQAWRQLRAVGWEPGNVYKRPSLHISEFVPGSGAWQPALEPIWPANWTSDLGAFFAADESSNASDGDSNGASDGDSDSSDYIRRKYGRESDEDSPLWDSDYDWEPCDSP</sequence>
<dbReference type="AlphaFoldDB" id="A0A6A6V6Q1"/>
<dbReference type="Proteomes" id="UP000799440">
    <property type="component" value="Unassembled WGS sequence"/>
</dbReference>
<feature type="compositionally biased region" description="Low complexity" evidence="1">
    <location>
        <begin position="708"/>
        <end position="722"/>
    </location>
</feature>
<feature type="compositionally biased region" description="Low complexity" evidence="1">
    <location>
        <begin position="114"/>
        <end position="136"/>
    </location>
</feature>
<proteinExistence type="predicted"/>
<evidence type="ECO:0000313" key="2">
    <source>
        <dbReference type="EMBL" id="KAF2745389.1"/>
    </source>
</evidence>
<feature type="region of interest" description="Disordered" evidence="1">
    <location>
        <begin position="1"/>
        <end position="216"/>
    </location>
</feature>
<feature type="compositionally biased region" description="Polar residues" evidence="1">
    <location>
        <begin position="1"/>
        <end position="30"/>
    </location>
</feature>
<dbReference type="EMBL" id="MU006582">
    <property type="protein sequence ID" value="KAF2745389.1"/>
    <property type="molecule type" value="Genomic_DNA"/>
</dbReference>
<reference evidence="2" key="1">
    <citation type="journal article" date="2020" name="Stud. Mycol.">
        <title>101 Dothideomycetes genomes: a test case for predicting lifestyles and emergence of pathogens.</title>
        <authorList>
            <person name="Haridas S."/>
            <person name="Albert R."/>
            <person name="Binder M."/>
            <person name="Bloem J."/>
            <person name="Labutti K."/>
            <person name="Salamov A."/>
            <person name="Andreopoulos B."/>
            <person name="Baker S."/>
            <person name="Barry K."/>
            <person name="Bills G."/>
            <person name="Bluhm B."/>
            <person name="Cannon C."/>
            <person name="Castanera R."/>
            <person name="Culley D."/>
            <person name="Daum C."/>
            <person name="Ezra D."/>
            <person name="Gonzalez J."/>
            <person name="Henrissat B."/>
            <person name="Kuo A."/>
            <person name="Liang C."/>
            <person name="Lipzen A."/>
            <person name="Lutzoni F."/>
            <person name="Magnuson J."/>
            <person name="Mondo S."/>
            <person name="Nolan M."/>
            <person name="Ohm R."/>
            <person name="Pangilinan J."/>
            <person name="Park H.-J."/>
            <person name="Ramirez L."/>
            <person name="Alfaro M."/>
            <person name="Sun H."/>
            <person name="Tritt A."/>
            <person name="Yoshinaga Y."/>
            <person name="Zwiers L.-H."/>
            <person name="Turgeon B."/>
            <person name="Goodwin S."/>
            <person name="Spatafora J."/>
            <person name="Crous P."/>
            <person name="Grigoriev I."/>
        </authorList>
    </citation>
    <scope>NUCLEOTIDE SEQUENCE</scope>
    <source>
        <strain evidence="2">CBS 119925</strain>
    </source>
</reference>
<feature type="compositionally biased region" description="Low complexity" evidence="1">
    <location>
        <begin position="453"/>
        <end position="466"/>
    </location>
</feature>
<accession>A0A6A6V6Q1</accession>
<feature type="compositionally biased region" description="Polar residues" evidence="1">
    <location>
        <begin position="59"/>
        <end position="69"/>
    </location>
</feature>
<evidence type="ECO:0000313" key="3">
    <source>
        <dbReference type="Proteomes" id="UP000799440"/>
    </source>
</evidence>
<feature type="compositionally biased region" description="Basic and acidic residues" evidence="1">
    <location>
        <begin position="285"/>
        <end position="294"/>
    </location>
</feature>
<feature type="region of interest" description="Disordered" evidence="1">
    <location>
        <begin position="567"/>
        <end position="608"/>
    </location>
</feature>
<feature type="region of interest" description="Disordered" evidence="1">
    <location>
        <begin position="708"/>
        <end position="758"/>
    </location>
</feature>
<gene>
    <name evidence="2" type="ORF">M011DRAFT_478911</name>
</gene>
<evidence type="ECO:0000256" key="1">
    <source>
        <dbReference type="SAM" id="MobiDB-lite"/>
    </source>
</evidence>
<feature type="compositionally biased region" description="Basic residues" evidence="1">
    <location>
        <begin position="347"/>
        <end position="358"/>
    </location>
</feature>